<dbReference type="InterPro" id="IPR054722">
    <property type="entry name" value="PolX-like_BBD"/>
</dbReference>
<dbReference type="AlphaFoldDB" id="A0A699IXI0"/>
<dbReference type="InterPro" id="IPR043502">
    <property type="entry name" value="DNA/RNA_pol_sf"/>
</dbReference>
<comment type="caution">
    <text evidence="4">The sequence shown here is derived from an EMBL/GenBank/DDBJ whole genome shotgun (WGS) entry which is preliminary data.</text>
</comment>
<evidence type="ECO:0000256" key="1">
    <source>
        <dbReference type="ARBA" id="ARBA00022750"/>
    </source>
</evidence>
<evidence type="ECO:0000259" key="3">
    <source>
        <dbReference type="PROSITE" id="PS50158"/>
    </source>
</evidence>
<accession>A0A699IXI0</accession>
<dbReference type="Pfam" id="PF22936">
    <property type="entry name" value="Pol_BBD"/>
    <property type="match status" value="1"/>
</dbReference>
<dbReference type="Pfam" id="PF00098">
    <property type="entry name" value="zf-CCHC"/>
    <property type="match status" value="1"/>
</dbReference>
<sequence>MIPEEESIDNAFAKFNTIITSLKALDEGFSSKNCVRKFLRALHPKWRVKVMAIEESNNLTTLPLDELIRNLKVYEEVIKKDFETVKGKKEQSRSLALKVKKEVSDEDSSSSDSEDDEYAMVVKEFKKFFKRRERFVRQPQGNRKTFQRSRNDGYGKSERKCFRCGDPNHLIRECSKPPKNNYQRAFIGEAWSKNGEDEVEKTRDETCLLAQAPDEICLGINLEPDEWIKDSGCSKHMTGNQKLFSSYKAYNGGNVIFGSNLRGKIIGKDDELVEEEAIEVDRNKLDENGVVTRNKVRLESIRILLAYACALDFKLYQMDVKSAFLNGFINEEVYVAQPPGYIDFAKPNYVYKLKKALYGLKQASKAWYDRLKAFLIKHDYSMGMVDNTLFTKKKDSNLIIVQIYVDGIIFGSTCQEICDDFAKIVHDEFEMSMTGELNFFLGLQIKQLDDGIFFNQSKYIKEMLKKFRLEDSKPMKTHMSMKPNSRDTKKVSS</sequence>
<evidence type="ECO:0000256" key="2">
    <source>
        <dbReference type="PROSITE-ProRule" id="PRU00047"/>
    </source>
</evidence>
<dbReference type="GO" id="GO:0008270">
    <property type="term" value="F:zinc ion binding"/>
    <property type="evidence" value="ECO:0007669"/>
    <property type="project" value="UniProtKB-KW"/>
</dbReference>
<dbReference type="InterPro" id="IPR001878">
    <property type="entry name" value="Znf_CCHC"/>
</dbReference>
<reference evidence="4" key="1">
    <citation type="journal article" date="2019" name="Sci. Rep.">
        <title>Draft genome of Tanacetum cinerariifolium, the natural source of mosquito coil.</title>
        <authorList>
            <person name="Yamashiro T."/>
            <person name="Shiraishi A."/>
            <person name="Satake H."/>
            <person name="Nakayama K."/>
        </authorList>
    </citation>
    <scope>NUCLEOTIDE SEQUENCE</scope>
</reference>
<name>A0A699IXI0_TANCI</name>
<keyword evidence="1" id="KW-0064">Aspartyl protease</keyword>
<dbReference type="GO" id="GO:0003676">
    <property type="term" value="F:nucleic acid binding"/>
    <property type="evidence" value="ECO:0007669"/>
    <property type="project" value="InterPro"/>
</dbReference>
<keyword evidence="1" id="KW-0645">Protease</keyword>
<dbReference type="GO" id="GO:0004190">
    <property type="term" value="F:aspartic-type endopeptidase activity"/>
    <property type="evidence" value="ECO:0007669"/>
    <property type="project" value="UniProtKB-KW"/>
</dbReference>
<dbReference type="SMART" id="SM00343">
    <property type="entry name" value="ZnF_C2HC"/>
    <property type="match status" value="1"/>
</dbReference>
<proteinExistence type="predicted"/>
<dbReference type="Gene3D" id="4.10.60.10">
    <property type="entry name" value="Zinc finger, CCHC-type"/>
    <property type="match status" value="1"/>
</dbReference>
<keyword evidence="2" id="KW-0862">Zinc</keyword>
<dbReference type="InterPro" id="IPR013103">
    <property type="entry name" value="RVT_2"/>
</dbReference>
<dbReference type="InterPro" id="IPR036875">
    <property type="entry name" value="Znf_CCHC_sf"/>
</dbReference>
<dbReference type="SUPFAM" id="SSF56672">
    <property type="entry name" value="DNA/RNA polymerases"/>
    <property type="match status" value="1"/>
</dbReference>
<organism evidence="4">
    <name type="scientific">Tanacetum cinerariifolium</name>
    <name type="common">Dalmatian daisy</name>
    <name type="synonym">Chrysanthemum cinerariifolium</name>
    <dbReference type="NCBI Taxonomy" id="118510"/>
    <lineage>
        <taxon>Eukaryota</taxon>
        <taxon>Viridiplantae</taxon>
        <taxon>Streptophyta</taxon>
        <taxon>Embryophyta</taxon>
        <taxon>Tracheophyta</taxon>
        <taxon>Spermatophyta</taxon>
        <taxon>Magnoliopsida</taxon>
        <taxon>eudicotyledons</taxon>
        <taxon>Gunneridae</taxon>
        <taxon>Pentapetalae</taxon>
        <taxon>asterids</taxon>
        <taxon>campanulids</taxon>
        <taxon>Asterales</taxon>
        <taxon>Asteraceae</taxon>
        <taxon>Asteroideae</taxon>
        <taxon>Anthemideae</taxon>
        <taxon>Anthemidinae</taxon>
        <taxon>Tanacetum</taxon>
    </lineage>
</organism>
<dbReference type="EMBL" id="BKCJ010345830">
    <property type="protein sequence ID" value="GEZ94548.1"/>
    <property type="molecule type" value="Genomic_DNA"/>
</dbReference>
<keyword evidence="2" id="KW-0479">Metal-binding</keyword>
<keyword evidence="1" id="KW-0378">Hydrolase</keyword>
<evidence type="ECO:0000313" key="4">
    <source>
        <dbReference type="EMBL" id="GEZ94548.1"/>
    </source>
</evidence>
<dbReference type="Pfam" id="PF07727">
    <property type="entry name" value="RVT_2"/>
    <property type="match status" value="1"/>
</dbReference>
<dbReference type="SUPFAM" id="SSF57756">
    <property type="entry name" value="Retrovirus zinc finger-like domains"/>
    <property type="match status" value="1"/>
</dbReference>
<keyword evidence="2" id="KW-0863">Zinc-finger</keyword>
<gene>
    <name evidence="4" type="ORF">Tci_566521</name>
</gene>
<dbReference type="PROSITE" id="PS50158">
    <property type="entry name" value="ZF_CCHC"/>
    <property type="match status" value="1"/>
</dbReference>
<feature type="domain" description="CCHC-type" evidence="3">
    <location>
        <begin position="159"/>
        <end position="176"/>
    </location>
</feature>
<protein>
    <submittedName>
        <fullName evidence="4">Copia protein</fullName>
    </submittedName>
</protein>